<dbReference type="Proteomes" id="UP001277761">
    <property type="component" value="Unassembled WGS sequence"/>
</dbReference>
<accession>A0ABU4VK07</accession>
<gene>
    <name evidence="1" type="ORF">SK069_10500</name>
</gene>
<organism evidence="1 2">
    <name type="scientific">Patulibacter brassicae</name>
    <dbReference type="NCBI Taxonomy" id="1705717"/>
    <lineage>
        <taxon>Bacteria</taxon>
        <taxon>Bacillati</taxon>
        <taxon>Actinomycetota</taxon>
        <taxon>Thermoleophilia</taxon>
        <taxon>Solirubrobacterales</taxon>
        <taxon>Patulibacteraceae</taxon>
        <taxon>Patulibacter</taxon>
    </lineage>
</organism>
<dbReference type="EMBL" id="JAXAVX010000004">
    <property type="protein sequence ID" value="MDX8152024.1"/>
    <property type="molecule type" value="Genomic_DNA"/>
</dbReference>
<evidence type="ECO:0008006" key="3">
    <source>
        <dbReference type="Google" id="ProtNLM"/>
    </source>
</evidence>
<keyword evidence="2" id="KW-1185">Reference proteome</keyword>
<reference evidence="1 2" key="1">
    <citation type="submission" date="2023-11" db="EMBL/GenBank/DDBJ databases">
        <authorList>
            <person name="Xu M."/>
            <person name="Jiang T."/>
        </authorList>
    </citation>
    <scope>NUCLEOTIDE SEQUENCE [LARGE SCALE GENOMIC DNA]</scope>
    <source>
        <strain evidence="1 2">SD</strain>
    </source>
</reference>
<evidence type="ECO:0000313" key="1">
    <source>
        <dbReference type="EMBL" id="MDX8152024.1"/>
    </source>
</evidence>
<name>A0ABU4VK07_9ACTN</name>
<proteinExistence type="predicted"/>
<sequence>MRTTRVFPLAAALLALGMTGCGGDFRKDEPQTAVRDFLGEALVQQNGQRACDYLTQDAQTAIAATGPVGSACREAMEKAELVDDGEAIVNTGEVNGLSYETTTEGHEATVKVDANGRELTFTLKHDDGLGNLYEPETPWRITGGAEALVRGS</sequence>
<dbReference type="PROSITE" id="PS51257">
    <property type="entry name" value="PROKAR_LIPOPROTEIN"/>
    <property type="match status" value="1"/>
</dbReference>
<protein>
    <recommendedName>
        <fullName evidence="3">DUF4878 domain-containing protein</fullName>
    </recommendedName>
</protein>
<comment type="caution">
    <text evidence="1">The sequence shown here is derived from an EMBL/GenBank/DDBJ whole genome shotgun (WGS) entry which is preliminary data.</text>
</comment>
<evidence type="ECO:0000313" key="2">
    <source>
        <dbReference type="Proteomes" id="UP001277761"/>
    </source>
</evidence>
<dbReference type="RefSeq" id="WP_319954179.1">
    <property type="nucleotide sequence ID" value="NZ_JAXAVX010000004.1"/>
</dbReference>